<keyword evidence="2" id="KW-0808">Transferase</keyword>
<dbReference type="InterPro" id="IPR029044">
    <property type="entry name" value="Nucleotide-diphossugar_trans"/>
</dbReference>
<sequence>MNEMHTQGDMQPLASIIIPTYNQSRLLKYTVDSILKQSVDTRLLQVIVVDDGSSDDTREMVKNYFSKLNFKYFYQEDMGFRAAKARNTGILNADAPLCIFVDSSVMLGTHAVEEHLKIYRCSSRPSAVIGYVYGFDDYNRNENSLLELVDVQNADSSIEKLKKLGICDNREPLYLKHGDNLSKWPAPWVIFWTCHVSVPRAALIKAGLFDEFYTSWGGEDSDLALALERNNVRFVMSRAAESIHYPHAKNSGFYEAFDEAFMEKKHRMDKKYNTAATRLWLTTACEELNEKLIELGQKGQ</sequence>
<protein>
    <submittedName>
        <fullName evidence="2">Glycosyl transferase family 2</fullName>
    </submittedName>
</protein>
<dbReference type="Gene3D" id="3.90.550.10">
    <property type="entry name" value="Spore Coat Polysaccharide Biosynthesis Protein SpsA, Chain A"/>
    <property type="match status" value="1"/>
</dbReference>
<evidence type="ECO:0000313" key="3">
    <source>
        <dbReference type="Proteomes" id="UP000248132"/>
    </source>
</evidence>
<feature type="domain" description="Glycosyltransferase 2-like" evidence="1">
    <location>
        <begin position="15"/>
        <end position="117"/>
    </location>
</feature>
<dbReference type="InterPro" id="IPR001173">
    <property type="entry name" value="Glyco_trans_2-like"/>
</dbReference>
<dbReference type="Pfam" id="PF00535">
    <property type="entry name" value="Glycos_transf_2"/>
    <property type="match status" value="1"/>
</dbReference>
<accession>A0A318XQ60</accession>
<organism evidence="2 3">
    <name type="scientific">Ruminiclostridium sufflavum DSM 19573</name>
    <dbReference type="NCBI Taxonomy" id="1121337"/>
    <lineage>
        <taxon>Bacteria</taxon>
        <taxon>Bacillati</taxon>
        <taxon>Bacillota</taxon>
        <taxon>Clostridia</taxon>
        <taxon>Eubacteriales</taxon>
        <taxon>Oscillospiraceae</taxon>
        <taxon>Ruminiclostridium</taxon>
    </lineage>
</organism>
<evidence type="ECO:0000259" key="1">
    <source>
        <dbReference type="Pfam" id="PF00535"/>
    </source>
</evidence>
<dbReference type="PANTHER" id="PTHR43685">
    <property type="entry name" value="GLYCOSYLTRANSFERASE"/>
    <property type="match status" value="1"/>
</dbReference>
<keyword evidence="3" id="KW-1185">Reference proteome</keyword>
<dbReference type="InterPro" id="IPR050834">
    <property type="entry name" value="Glycosyltransf_2"/>
</dbReference>
<proteinExistence type="predicted"/>
<gene>
    <name evidence="2" type="ORF">LY28_01659</name>
</gene>
<dbReference type="RefSeq" id="WP_165835526.1">
    <property type="nucleotide sequence ID" value="NZ_QKMR01000008.1"/>
</dbReference>
<reference evidence="2 3" key="1">
    <citation type="submission" date="2018-06" db="EMBL/GenBank/DDBJ databases">
        <title>Genomic Encyclopedia of Type Strains, Phase I: the one thousand microbial genomes (KMG-I) project.</title>
        <authorList>
            <person name="Kyrpides N."/>
        </authorList>
    </citation>
    <scope>NUCLEOTIDE SEQUENCE [LARGE SCALE GENOMIC DNA]</scope>
    <source>
        <strain evidence="2 3">DSM 19573</strain>
    </source>
</reference>
<dbReference type="SUPFAM" id="SSF53448">
    <property type="entry name" value="Nucleotide-diphospho-sugar transferases"/>
    <property type="match status" value="1"/>
</dbReference>
<dbReference type="GO" id="GO:0016740">
    <property type="term" value="F:transferase activity"/>
    <property type="evidence" value="ECO:0007669"/>
    <property type="project" value="UniProtKB-KW"/>
</dbReference>
<name>A0A318XQ60_9FIRM</name>
<dbReference type="EMBL" id="QKMR01000008">
    <property type="protein sequence ID" value="PYG87949.1"/>
    <property type="molecule type" value="Genomic_DNA"/>
</dbReference>
<comment type="caution">
    <text evidence="2">The sequence shown here is derived from an EMBL/GenBank/DDBJ whole genome shotgun (WGS) entry which is preliminary data.</text>
</comment>
<dbReference type="PANTHER" id="PTHR43685:SF2">
    <property type="entry name" value="GLYCOSYLTRANSFERASE 2-LIKE DOMAIN-CONTAINING PROTEIN"/>
    <property type="match status" value="1"/>
</dbReference>
<dbReference type="AlphaFoldDB" id="A0A318XQ60"/>
<dbReference type="Proteomes" id="UP000248132">
    <property type="component" value="Unassembled WGS sequence"/>
</dbReference>
<evidence type="ECO:0000313" key="2">
    <source>
        <dbReference type="EMBL" id="PYG87949.1"/>
    </source>
</evidence>